<protein>
    <submittedName>
        <fullName evidence="2">Uncharacterized protein</fullName>
    </submittedName>
</protein>
<dbReference type="OrthoDB" id="2738024at2759"/>
<gene>
    <name evidence="2" type="ORF">TRAPUB_544</name>
</gene>
<reference evidence="2 3" key="1">
    <citation type="submission" date="2016-10" db="EMBL/GenBank/DDBJ databases">
        <title>Genome sequence of the basidiomycete white-rot fungus Trametes pubescens.</title>
        <authorList>
            <person name="Makela M.R."/>
            <person name="Granchi Z."/>
            <person name="Peng M."/>
            <person name="De Vries R.P."/>
            <person name="Grigoriev I."/>
            <person name="Riley R."/>
            <person name="Hilden K."/>
        </authorList>
    </citation>
    <scope>NUCLEOTIDE SEQUENCE [LARGE SCALE GENOMIC DNA]</scope>
    <source>
        <strain evidence="2 3">FBCC735</strain>
    </source>
</reference>
<feature type="region of interest" description="Disordered" evidence="1">
    <location>
        <begin position="1"/>
        <end position="35"/>
    </location>
</feature>
<dbReference type="EMBL" id="MNAD01001030">
    <property type="protein sequence ID" value="OJT08538.1"/>
    <property type="molecule type" value="Genomic_DNA"/>
</dbReference>
<keyword evidence="3" id="KW-1185">Reference proteome</keyword>
<dbReference type="OMA" id="RIRIQWP"/>
<organism evidence="2 3">
    <name type="scientific">Trametes pubescens</name>
    <name type="common">White-rot fungus</name>
    <dbReference type="NCBI Taxonomy" id="154538"/>
    <lineage>
        <taxon>Eukaryota</taxon>
        <taxon>Fungi</taxon>
        <taxon>Dikarya</taxon>
        <taxon>Basidiomycota</taxon>
        <taxon>Agaricomycotina</taxon>
        <taxon>Agaricomycetes</taxon>
        <taxon>Polyporales</taxon>
        <taxon>Polyporaceae</taxon>
        <taxon>Trametes</taxon>
    </lineage>
</organism>
<accession>A0A1M2VLT7</accession>
<evidence type="ECO:0000256" key="1">
    <source>
        <dbReference type="SAM" id="MobiDB-lite"/>
    </source>
</evidence>
<feature type="compositionally biased region" description="Low complexity" evidence="1">
    <location>
        <begin position="15"/>
        <end position="26"/>
    </location>
</feature>
<comment type="caution">
    <text evidence="2">The sequence shown here is derived from an EMBL/GenBank/DDBJ whole genome shotgun (WGS) entry which is preliminary data.</text>
</comment>
<evidence type="ECO:0000313" key="2">
    <source>
        <dbReference type="EMBL" id="OJT08538.1"/>
    </source>
</evidence>
<dbReference type="AlphaFoldDB" id="A0A1M2VLT7"/>
<name>A0A1M2VLT7_TRAPU</name>
<dbReference type="Proteomes" id="UP000184267">
    <property type="component" value="Unassembled WGS sequence"/>
</dbReference>
<sequence length="254" mass="28812">MTTQVITRAARPRPKATAQKKAPQPTKARRPVPRSVVADTFSPTWAAGIKLFSTISGAFSLTVEELQTLKNVPRDHPPENAPTYARVARSRSIAMASRRQRIEFRFQGGPEYLPGQGMPVYVLATVPEMELYKYVQSALDTVMQPLGTRKVRIRIQWPCPRDGKLDLLTFEESVEVDASTNRLHVGMLAAEVFWKFFESYRTRLVALADYSWLLRPDALHRVWLIGLERVENDVFAADLRYVKDYPETPIPAAV</sequence>
<proteinExistence type="predicted"/>
<evidence type="ECO:0000313" key="3">
    <source>
        <dbReference type="Proteomes" id="UP000184267"/>
    </source>
</evidence>